<dbReference type="Proteomes" id="UP001237292">
    <property type="component" value="Chromosome"/>
</dbReference>
<dbReference type="Proteomes" id="UP000486534">
    <property type="component" value="Unassembled WGS sequence"/>
</dbReference>
<organism evidence="1 3">
    <name type="scientific">Pseudomonas piscis</name>
    <dbReference type="NCBI Taxonomy" id="2614538"/>
    <lineage>
        <taxon>Bacteria</taxon>
        <taxon>Pseudomonadati</taxon>
        <taxon>Pseudomonadota</taxon>
        <taxon>Gammaproteobacteria</taxon>
        <taxon>Pseudomonadales</taxon>
        <taxon>Pseudomonadaceae</taxon>
        <taxon>Pseudomonas</taxon>
    </lineage>
</organism>
<accession>A0A7X1PMW8</accession>
<dbReference type="EMBL" id="WHUV01000002">
    <property type="protein sequence ID" value="MQA53748.1"/>
    <property type="molecule type" value="Genomic_DNA"/>
</dbReference>
<dbReference type="AlphaFoldDB" id="A0A7X1PMW8"/>
<name>A0A7X1PMW8_9PSED</name>
<reference evidence="2 4" key="2">
    <citation type="journal article" date="2023" name="Access Microbiol">
        <title>The genome of a steinernematid-associated Pseudomonas piscis bacterium encodes the biosynthesis of insect toxins.</title>
        <authorList>
            <person name="Awori R.M."/>
            <person name="Hendre P."/>
            <person name="Amugune N.O."/>
        </authorList>
    </citation>
    <scope>NUCLEOTIDE SEQUENCE [LARGE SCALE GENOMIC DNA]</scope>
    <source>
        <strain evidence="2 4">75</strain>
    </source>
</reference>
<sequence length="311" mass="34413">MSDPLSSPGYQRLLALQQRIHQFTREQAAERDDDPDDFTTPLWTSDYNYLALAPMRGGLHVEFHGELWDEPLAWTLECLAEQAVASVISSLLFCGPDTGANGTREWEFTPLLDSAVTFTQLRSLAISPTAPEHHNTSLVQKAGSMMAEAGEIARFVAKAPYLSELTLPNAPNGDFFQVDLSHLELLRIGAGSDTQGFIDNLAAANNLPGLSTLDFSESSELQQTWAQRREAGVVTAFSSYEKLFASPAMDSLRILRLRNTCLSLAQLQALQQMRAALQFMVIQATTGGYVSHFAREVFPWRHLVQPDPGQR</sequence>
<evidence type="ECO:0000313" key="1">
    <source>
        <dbReference type="EMBL" id="MQA53748.1"/>
    </source>
</evidence>
<dbReference type="InterPro" id="IPR032675">
    <property type="entry name" value="LRR_dom_sf"/>
</dbReference>
<evidence type="ECO:0000313" key="3">
    <source>
        <dbReference type="Proteomes" id="UP000486534"/>
    </source>
</evidence>
<protein>
    <submittedName>
        <fullName evidence="1">Uncharacterized protein</fullName>
    </submittedName>
</protein>
<dbReference type="EMBL" id="CP133164">
    <property type="protein sequence ID" value="WMN15298.1"/>
    <property type="molecule type" value="Genomic_DNA"/>
</dbReference>
<proteinExistence type="predicted"/>
<evidence type="ECO:0000313" key="2">
    <source>
        <dbReference type="EMBL" id="WMN15298.1"/>
    </source>
</evidence>
<gene>
    <name evidence="1" type="ORF">GDH07_10545</name>
    <name evidence="2" type="ORF">QL104_18180</name>
</gene>
<dbReference type="Gene3D" id="3.80.10.10">
    <property type="entry name" value="Ribonuclease Inhibitor"/>
    <property type="match status" value="1"/>
</dbReference>
<dbReference type="RefSeq" id="WP_103326058.1">
    <property type="nucleotide sequence ID" value="NZ_CP133164.1"/>
</dbReference>
<keyword evidence="4" id="KW-1185">Reference proteome</keyword>
<reference evidence="1 3" key="1">
    <citation type="submission" date="2019-10" db="EMBL/GenBank/DDBJ databases">
        <title>Pseudomonas dajingensis sp. nov., isolated from the profound head ulcers of farmed Murray cod (Maccullochella peelii peelii).</title>
        <authorList>
            <person name="Liu Y."/>
        </authorList>
    </citation>
    <scope>NUCLEOTIDE SEQUENCE [LARGE SCALE GENOMIC DNA]</scope>
    <source>
        <strain evidence="1 3">MC042</strain>
    </source>
</reference>
<evidence type="ECO:0000313" key="4">
    <source>
        <dbReference type="Proteomes" id="UP001237292"/>
    </source>
</evidence>